<feature type="non-terminal residue" evidence="2">
    <location>
        <position position="1"/>
    </location>
</feature>
<dbReference type="EMBL" id="PNHK01000372">
    <property type="protein sequence ID" value="PMD04095.1"/>
    <property type="molecule type" value="Genomic_DNA"/>
</dbReference>
<proteinExistence type="predicted"/>
<dbReference type="Proteomes" id="UP000235598">
    <property type="component" value="Unassembled WGS sequence"/>
</dbReference>
<feature type="region of interest" description="Disordered" evidence="1">
    <location>
        <begin position="92"/>
        <end position="113"/>
    </location>
</feature>
<dbReference type="AlphaFoldDB" id="A0A2N6VIX0"/>
<sequence>VFLQQQLDEDLAAGAWRDADRTSAEDSARPVDSDTGDSYRKLQRDTVRDEGRMFLAALSRARSNAVVLAVNDGEILPSVFFEHVQKAAAQFGREGTHSAAEPRILGPKSDDATVGPASMRQLVGYARGQFENSADPKPWAQLLASLANAGIESA</sequence>
<evidence type="ECO:0000313" key="3">
    <source>
        <dbReference type="Proteomes" id="UP000235598"/>
    </source>
</evidence>
<evidence type="ECO:0000256" key="1">
    <source>
        <dbReference type="SAM" id="MobiDB-lite"/>
    </source>
</evidence>
<reference evidence="2 3" key="1">
    <citation type="submission" date="2017-09" db="EMBL/GenBank/DDBJ databases">
        <title>Bacterial strain isolated from the female urinary microbiota.</title>
        <authorList>
            <person name="Thomas-White K."/>
            <person name="Kumar N."/>
            <person name="Forster S."/>
            <person name="Putonti C."/>
            <person name="Lawley T."/>
            <person name="Wolfe A.J."/>
        </authorList>
    </citation>
    <scope>NUCLEOTIDE SEQUENCE [LARGE SCALE GENOMIC DNA]</scope>
    <source>
        <strain evidence="2 3">UMB1301</strain>
    </source>
</reference>
<accession>A0A2N6VIX0</accession>
<protein>
    <submittedName>
        <fullName evidence="2">Uncharacterized protein</fullName>
    </submittedName>
</protein>
<feature type="non-terminal residue" evidence="2">
    <location>
        <position position="154"/>
    </location>
</feature>
<gene>
    <name evidence="2" type="ORF">CJ199_14055</name>
</gene>
<name>A0A2N6VIX0_9MICO</name>
<evidence type="ECO:0000313" key="2">
    <source>
        <dbReference type="EMBL" id="PMD04095.1"/>
    </source>
</evidence>
<comment type="caution">
    <text evidence="2">The sequence shown here is derived from an EMBL/GenBank/DDBJ whole genome shotgun (WGS) entry which is preliminary data.</text>
</comment>
<feature type="region of interest" description="Disordered" evidence="1">
    <location>
        <begin position="14"/>
        <end position="39"/>
    </location>
</feature>
<feature type="compositionally biased region" description="Basic and acidic residues" evidence="1">
    <location>
        <begin position="17"/>
        <end position="39"/>
    </location>
</feature>
<organism evidence="2 3">
    <name type="scientific">Brevibacterium paucivorans</name>
    <dbReference type="NCBI Taxonomy" id="170994"/>
    <lineage>
        <taxon>Bacteria</taxon>
        <taxon>Bacillati</taxon>
        <taxon>Actinomycetota</taxon>
        <taxon>Actinomycetes</taxon>
        <taxon>Micrococcales</taxon>
        <taxon>Brevibacteriaceae</taxon>
        <taxon>Brevibacterium</taxon>
    </lineage>
</organism>